<sequence>MGRRKNQPTSKFGPWGKIIVIPDNSDTPQLEFPLDKKGKLKNPFKSKKHDRTLHHMKYIPETALSRDARFISSHLAPQQQFSNEEEETNIIQPNISLNTREQVTTSEDSTDFSDALFYNSDSDNQFISFIEDPFINPFSEDFDQFSLF</sequence>
<evidence type="ECO:0000313" key="2">
    <source>
        <dbReference type="Proteomes" id="UP001470230"/>
    </source>
</evidence>
<protein>
    <submittedName>
        <fullName evidence="1">Uncharacterized protein</fullName>
    </submittedName>
</protein>
<keyword evidence="2" id="KW-1185">Reference proteome</keyword>
<comment type="caution">
    <text evidence="1">The sequence shown here is derived from an EMBL/GenBank/DDBJ whole genome shotgun (WGS) entry which is preliminary data.</text>
</comment>
<proteinExistence type="predicted"/>
<accession>A0ABR2K280</accession>
<name>A0ABR2K280_9EUKA</name>
<dbReference type="EMBL" id="JAPFFF010000008">
    <property type="protein sequence ID" value="KAK8884582.1"/>
    <property type="molecule type" value="Genomic_DNA"/>
</dbReference>
<gene>
    <name evidence="1" type="ORF">M9Y10_043697</name>
</gene>
<evidence type="ECO:0000313" key="1">
    <source>
        <dbReference type="EMBL" id="KAK8884582.1"/>
    </source>
</evidence>
<organism evidence="1 2">
    <name type="scientific">Tritrichomonas musculus</name>
    <dbReference type="NCBI Taxonomy" id="1915356"/>
    <lineage>
        <taxon>Eukaryota</taxon>
        <taxon>Metamonada</taxon>
        <taxon>Parabasalia</taxon>
        <taxon>Tritrichomonadida</taxon>
        <taxon>Tritrichomonadidae</taxon>
        <taxon>Tritrichomonas</taxon>
    </lineage>
</organism>
<dbReference type="Proteomes" id="UP001470230">
    <property type="component" value="Unassembled WGS sequence"/>
</dbReference>
<reference evidence="1 2" key="1">
    <citation type="submission" date="2024-04" db="EMBL/GenBank/DDBJ databases">
        <title>Tritrichomonas musculus Genome.</title>
        <authorList>
            <person name="Alves-Ferreira E."/>
            <person name="Grigg M."/>
            <person name="Lorenzi H."/>
            <person name="Galac M."/>
        </authorList>
    </citation>
    <scope>NUCLEOTIDE SEQUENCE [LARGE SCALE GENOMIC DNA]</scope>
    <source>
        <strain evidence="1 2">EAF2021</strain>
    </source>
</reference>